<dbReference type="PANTHER" id="PTHR19446">
    <property type="entry name" value="REVERSE TRANSCRIPTASES"/>
    <property type="match status" value="1"/>
</dbReference>
<dbReference type="GO" id="GO:0003824">
    <property type="term" value="F:catalytic activity"/>
    <property type="evidence" value="ECO:0007669"/>
    <property type="project" value="InterPro"/>
</dbReference>
<dbReference type="Pfam" id="PF14529">
    <property type="entry name" value="Exo_endo_phos_2"/>
    <property type="match status" value="1"/>
</dbReference>
<evidence type="ECO:0000313" key="2">
    <source>
        <dbReference type="EMBL" id="KAG1541909.1"/>
    </source>
</evidence>
<gene>
    <name evidence="2" type="ORF">G6F51_007604</name>
</gene>
<sequence>MSSLRISLFNATGLPKQAISPILQLSQNSDLLFITETWLLSPNRYPTTWSQYHTYGMPTSSYNSHRGTLGLALLVNPHCNLPIYHISHDHPLLAKYSLSIILSSKILIHCLYLPPSLETEDVSQILDSLPLHISNTNTTIICGDFNARMGDFTGDTRTNATGRRLLNWIAANNLILWNKRLAYGEPTSYTFQGTSIIDFFFSNCEFTMPTLTIRDDLSLNSNHKFMTLSFNLPDYPTGLSPPQRITWNVGKLKHPETRKNYKDVFGQNLSLILPPHSSISFLDRSAACQYIDTVHDDLCKAIISTLDSVCARRTNQTEDYLKDFWTPEMTAAFKRKEHLYKKWRKARGLNCLRYWEQHQEAQAALRRLVSNRRRETWRLFCQRLAQGDYTKAIAKFSKIRKNRKIKASFSTTEGPQHSADVMARHLEQIFSGDLLPSRPTPPTNCAQPFDVSSCPIDIDSINAAIKQLPRQKAPGIDHITIEMLSPLTDTLTTVLLYLFRLCWQWSYTPLTWRVAQVIPIHKKGSVSDPGNFRPISLTSTFRKILEKCLYPTLEGESPDLDIAQGGFRSSRSTLDQALCLIETCSILRRKHKITPTLAFLDIKSAYDTVDREHIWNTLQPTASPALLGLLRNLFDDVHIEVIVSNASSYRFSPTTGVLQGSILSPFLYSLYINELPSLLRRQALDAALTTNVCQFTKSINCLLYADDVVLIADSLDLEVLLQQCEAHSQRLGYRWNPSKCAILAPGSDTRSYSLYGTVLPRQTSFSYLGIPISPGGYLNTNELVQNNINKALQTMNQISAIGVNHKGFNQLLSVRFYTQIVRSQLEYGLAISAVSSSNITKLETCQTQCIRRIFGGGSRSSTKVMLHLTNQPTMKERVHRLQAKFLFRSINAPEDTLLSQFLEYLRTSASLSQWYKLSKTPLWQRCCASHEIDALDSRTFNTIYHEYLKDNLNARRNTTNSLLLSTCRSKPGVDPILWLPMTPAERSRLIRWRLGWLPGGVPIPCIYHPNMKLTRSHAIWCLHMHRRLQMPANEPDPLSFLLNKLPTQRKKRGPSVNINPSPFAAWTVRWPSICQILFELDYLHHGKIPPETSPLGVKLVKWLCNN</sequence>
<dbReference type="Proteomes" id="UP000717996">
    <property type="component" value="Unassembled WGS sequence"/>
</dbReference>
<dbReference type="EMBL" id="JAANIT010001153">
    <property type="protein sequence ID" value="KAG1541909.1"/>
    <property type="molecule type" value="Genomic_DNA"/>
</dbReference>
<dbReference type="PROSITE" id="PS50878">
    <property type="entry name" value="RT_POL"/>
    <property type="match status" value="1"/>
</dbReference>
<dbReference type="InterPro" id="IPR000477">
    <property type="entry name" value="RT_dom"/>
</dbReference>
<dbReference type="Gene3D" id="3.60.10.10">
    <property type="entry name" value="Endonuclease/exonuclease/phosphatase"/>
    <property type="match status" value="1"/>
</dbReference>
<organism evidence="2 3">
    <name type="scientific">Rhizopus oryzae</name>
    <name type="common">Mucormycosis agent</name>
    <name type="synonym">Rhizopus arrhizus var. delemar</name>
    <dbReference type="NCBI Taxonomy" id="64495"/>
    <lineage>
        <taxon>Eukaryota</taxon>
        <taxon>Fungi</taxon>
        <taxon>Fungi incertae sedis</taxon>
        <taxon>Mucoromycota</taxon>
        <taxon>Mucoromycotina</taxon>
        <taxon>Mucoromycetes</taxon>
        <taxon>Mucorales</taxon>
        <taxon>Mucorineae</taxon>
        <taxon>Rhizopodaceae</taxon>
        <taxon>Rhizopus</taxon>
    </lineage>
</organism>
<name>A0A9P7C9F5_RHIOR</name>
<reference evidence="2" key="1">
    <citation type="journal article" date="2020" name="Microb. Genom.">
        <title>Genetic diversity of clinical and environmental Mucorales isolates obtained from an investigation of mucormycosis cases among solid organ transplant recipients.</title>
        <authorList>
            <person name="Nguyen M.H."/>
            <person name="Kaul D."/>
            <person name="Muto C."/>
            <person name="Cheng S.J."/>
            <person name="Richter R.A."/>
            <person name="Bruno V.M."/>
            <person name="Liu G."/>
            <person name="Beyhan S."/>
            <person name="Sundermann A.J."/>
            <person name="Mounaud S."/>
            <person name="Pasculle A.W."/>
            <person name="Nierman W.C."/>
            <person name="Driscoll E."/>
            <person name="Cumbie R."/>
            <person name="Clancy C.J."/>
            <person name="Dupont C.L."/>
        </authorList>
    </citation>
    <scope>NUCLEOTIDE SEQUENCE</scope>
    <source>
        <strain evidence="2">GL16</strain>
    </source>
</reference>
<protein>
    <recommendedName>
        <fullName evidence="1">Reverse transcriptase domain-containing protein</fullName>
    </recommendedName>
</protein>
<dbReference type="InterPro" id="IPR036691">
    <property type="entry name" value="Endo/exonu/phosph_ase_sf"/>
</dbReference>
<accession>A0A9P7C9F5</accession>
<feature type="domain" description="Reverse transcriptase" evidence="1">
    <location>
        <begin position="501"/>
        <end position="772"/>
    </location>
</feature>
<proteinExistence type="predicted"/>
<dbReference type="InterPro" id="IPR005135">
    <property type="entry name" value="Endo/exonuclease/phosphatase"/>
</dbReference>
<comment type="caution">
    <text evidence="2">The sequence shown here is derived from an EMBL/GenBank/DDBJ whole genome shotgun (WGS) entry which is preliminary data.</text>
</comment>
<dbReference type="SUPFAM" id="SSF56219">
    <property type="entry name" value="DNase I-like"/>
    <property type="match status" value="1"/>
</dbReference>
<dbReference type="CDD" id="cd01650">
    <property type="entry name" value="RT_nLTR_like"/>
    <property type="match status" value="1"/>
</dbReference>
<dbReference type="AlphaFoldDB" id="A0A9P7C9F5"/>
<evidence type="ECO:0000259" key="1">
    <source>
        <dbReference type="PROSITE" id="PS50878"/>
    </source>
</evidence>
<dbReference type="InterPro" id="IPR043502">
    <property type="entry name" value="DNA/RNA_pol_sf"/>
</dbReference>
<dbReference type="SUPFAM" id="SSF56672">
    <property type="entry name" value="DNA/RNA polymerases"/>
    <property type="match status" value="1"/>
</dbReference>
<dbReference type="Pfam" id="PF00078">
    <property type="entry name" value="RVT_1"/>
    <property type="match status" value="1"/>
</dbReference>
<evidence type="ECO:0000313" key="3">
    <source>
        <dbReference type="Proteomes" id="UP000717996"/>
    </source>
</evidence>